<feature type="domain" description="DUF218" evidence="1">
    <location>
        <begin position="10"/>
        <end position="166"/>
    </location>
</feature>
<reference evidence="2 3" key="1">
    <citation type="submission" date="2015-12" db="EMBL/GenBank/DDBJ databases">
        <authorList>
            <person name="Shamseldin A."/>
            <person name="Moawad H."/>
            <person name="Abd El-Rahim W.M."/>
            <person name="Sadowsky M.J."/>
        </authorList>
    </citation>
    <scope>NUCLEOTIDE SEQUENCE [LARGE SCALE GENOMIC DNA]</scope>
    <source>
        <strain evidence="2 3">WF1</strain>
    </source>
</reference>
<dbReference type="PANTHER" id="PTHR30336:SF20">
    <property type="entry name" value="DUF218 DOMAIN-CONTAINING PROTEIN"/>
    <property type="match status" value="1"/>
</dbReference>
<dbReference type="GO" id="GO:0005886">
    <property type="term" value="C:plasma membrane"/>
    <property type="evidence" value="ECO:0007669"/>
    <property type="project" value="TreeGrafter"/>
</dbReference>
<dbReference type="EMBL" id="LPUF01000002">
    <property type="protein sequence ID" value="OQK16034.1"/>
    <property type="molecule type" value="Genomic_DNA"/>
</dbReference>
<dbReference type="InterPro" id="IPR003848">
    <property type="entry name" value="DUF218"/>
</dbReference>
<evidence type="ECO:0000313" key="2">
    <source>
        <dbReference type="EMBL" id="OQK16034.1"/>
    </source>
</evidence>
<proteinExistence type="predicted"/>
<dbReference type="Proteomes" id="UP000191980">
    <property type="component" value="Unassembled WGS sequence"/>
</dbReference>
<organism evidence="2 3">
    <name type="scientific">Methyloprofundus sedimenti</name>
    <dbReference type="NCBI Taxonomy" id="1420851"/>
    <lineage>
        <taxon>Bacteria</taxon>
        <taxon>Pseudomonadati</taxon>
        <taxon>Pseudomonadota</taxon>
        <taxon>Gammaproteobacteria</taxon>
        <taxon>Methylococcales</taxon>
        <taxon>Methylococcaceae</taxon>
        <taxon>Methyloprofundus</taxon>
    </lineage>
</organism>
<accession>A0A1V8M3A5</accession>
<protein>
    <recommendedName>
        <fullName evidence="1">DUF218 domain-containing protein</fullName>
    </recommendedName>
</protein>
<comment type="caution">
    <text evidence="2">The sequence shown here is derived from an EMBL/GenBank/DDBJ whole genome shotgun (WGS) entry which is preliminary data.</text>
</comment>
<dbReference type="OrthoDB" id="9782395at2"/>
<dbReference type="RefSeq" id="WP_080523416.1">
    <property type="nucleotide sequence ID" value="NZ_LPUF01000002.1"/>
</dbReference>
<name>A0A1V8M3A5_9GAMM</name>
<dbReference type="STRING" id="1420851.AU255_13040"/>
<gene>
    <name evidence="2" type="ORF">AU255_13040</name>
</gene>
<evidence type="ECO:0000313" key="3">
    <source>
        <dbReference type="Proteomes" id="UP000191980"/>
    </source>
</evidence>
<sequence length="168" mass="18823">MDNHLTICAILGAGNDDAGNIDSDAIQRCDLAVEMLTSNKQTQLILCGGFGDHFNITDQQHYKYLKKYIESKKSNFEGAILGYVDSYNTIDDIQGINTLLQPLISNSIKLVIITNDYHVLRASILAKKNITSENVTVQFLSVSSLKDVTLLSSRLEHEIRRIKEYLSE</sequence>
<dbReference type="InterPro" id="IPR051599">
    <property type="entry name" value="Cell_Envelope_Assoc"/>
</dbReference>
<dbReference type="Pfam" id="PF02698">
    <property type="entry name" value="DUF218"/>
    <property type="match status" value="1"/>
</dbReference>
<evidence type="ECO:0000259" key="1">
    <source>
        <dbReference type="Pfam" id="PF02698"/>
    </source>
</evidence>
<dbReference type="PANTHER" id="PTHR30336">
    <property type="entry name" value="INNER MEMBRANE PROTEIN, PROBABLE PERMEASE"/>
    <property type="match status" value="1"/>
</dbReference>
<keyword evidence="3" id="KW-1185">Reference proteome</keyword>
<dbReference type="AlphaFoldDB" id="A0A1V8M3A5"/>